<dbReference type="Proteomes" id="UP000324748">
    <property type="component" value="Unassembled WGS sequence"/>
</dbReference>
<evidence type="ECO:0000313" key="5">
    <source>
        <dbReference type="Proteomes" id="UP000325313"/>
    </source>
</evidence>
<evidence type="ECO:0000313" key="3">
    <source>
        <dbReference type="EMBL" id="KAA1133012.1"/>
    </source>
</evidence>
<dbReference type="Proteomes" id="UP000325313">
    <property type="component" value="Unassembled WGS sequence"/>
</dbReference>
<name>A0A5B0N8J4_PUCGR</name>
<sequence length="70" mass="7068">MASATVLGASPNLPGSGESPLDTGALGNWNGLPFPSPVVIPSTPNGASATWSPNVIQAFGYSLSSRVIRE</sequence>
<accession>A0A5B0N8J4</accession>
<evidence type="ECO:0000313" key="4">
    <source>
        <dbReference type="Proteomes" id="UP000324748"/>
    </source>
</evidence>
<gene>
    <name evidence="2" type="ORF">PGT21_028685</name>
    <name evidence="3" type="ORF">PGTUg99_022284</name>
</gene>
<feature type="region of interest" description="Disordered" evidence="1">
    <location>
        <begin position="1"/>
        <end position="27"/>
    </location>
</feature>
<organism evidence="2 4">
    <name type="scientific">Puccinia graminis f. sp. tritici</name>
    <dbReference type="NCBI Taxonomy" id="56615"/>
    <lineage>
        <taxon>Eukaryota</taxon>
        <taxon>Fungi</taxon>
        <taxon>Dikarya</taxon>
        <taxon>Basidiomycota</taxon>
        <taxon>Pucciniomycotina</taxon>
        <taxon>Pucciniomycetes</taxon>
        <taxon>Pucciniales</taxon>
        <taxon>Pucciniaceae</taxon>
        <taxon>Puccinia</taxon>
    </lineage>
</organism>
<keyword evidence="4" id="KW-1185">Reference proteome</keyword>
<evidence type="ECO:0000313" key="2">
    <source>
        <dbReference type="EMBL" id="KAA1084468.1"/>
    </source>
</evidence>
<comment type="caution">
    <text evidence="2">The sequence shown here is derived from an EMBL/GenBank/DDBJ whole genome shotgun (WGS) entry which is preliminary data.</text>
</comment>
<protein>
    <submittedName>
        <fullName evidence="2">Uncharacterized protein</fullName>
    </submittedName>
</protein>
<dbReference type="EMBL" id="VSWC01000118">
    <property type="protein sequence ID" value="KAA1084468.1"/>
    <property type="molecule type" value="Genomic_DNA"/>
</dbReference>
<proteinExistence type="predicted"/>
<dbReference type="EMBL" id="VDEP01000074">
    <property type="protein sequence ID" value="KAA1133012.1"/>
    <property type="molecule type" value="Genomic_DNA"/>
</dbReference>
<reference evidence="4 5" key="1">
    <citation type="submission" date="2019-05" db="EMBL/GenBank/DDBJ databases">
        <title>Emergence of the Ug99 lineage of the wheat stem rust pathogen through somatic hybridization.</title>
        <authorList>
            <person name="Li F."/>
            <person name="Upadhyaya N.M."/>
            <person name="Sperschneider J."/>
            <person name="Matny O."/>
            <person name="Nguyen-Phuc H."/>
            <person name="Mago R."/>
            <person name="Raley C."/>
            <person name="Miller M.E."/>
            <person name="Silverstein K.A.T."/>
            <person name="Henningsen E."/>
            <person name="Hirsch C.D."/>
            <person name="Visser B."/>
            <person name="Pretorius Z.A."/>
            <person name="Steffenson B.J."/>
            <person name="Schwessinger B."/>
            <person name="Dodds P.N."/>
            <person name="Figueroa M."/>
        </authorList>
    </citation>
    <scope>NUCLEOTIDE SEQUENCE [LARGE SCALE GENOMIC DNA]</scope>
    <source>
        <strain evidence="2">21-0</strain>
        <strain evidence="3 5">Ug99</strain>
    </source>
</reference>
<evidence type="ECO:0000256" key="1">
    <source>
        <dbReference type="SAM" id="MobiDB-lite"/>
    </source>
</evidence>
<dbReference type="AlphaFoldDB" id="A0A5B0N8J4"/>